<evidence type="ECO:0008006" key="4">
    <source>
        <dbReference type="Google" id="ProtNLM"/>
    </source>
</evidence>
<protein>
    <recommendedName>
        <fullName evidence="4">Lipoprotein</fullName>
    </recommendedName>
</protein>
<proteinExistence type="predicted"/>
<feature type="chain" id="PRO_5017390381" description="Lipoprotein" evidence="1">
    <location>
        <begin position="24"/>
        <end position="97"/>
    </location>
</feature>
<evidence type="ECO:0000313" key="3">
    <source>
        <dbReference type="Proteomes" id="UP000259864"/>
    </source>
</evidence>
<dbReference type="KEGG" id="mala:NCTC10135_00381"/>
<reference evidence="3" key="1">
    <citation type="submission" date="2018-06" db="EMBL/GenBank/DDBJ databases">
        <authorList>
            <consortium name="Pathogen Informatics"/>
        </authorList>
    </citation>
    <scope>NUCLEOTIDE SEQUENCE [LARGE SCALE GENOMIC DNA]</scope>
    <source>
        <strain evidence="3">NCTC10135</strain>
    </source>
</reference>
<dbReference type="AlphaFoldDB" id="A0A3B0P0N0"/>
<gene>
    <name evidence="2" type="ORF">NCTC10135_00381</name>
</gene>
<name>A0A3B0P0N0_9BACT</name>
<evidence type="ECO:0000256" key="1">
    <source>
        <dbReference type="SAM" id="SignalP"/>
    </source>
</evidence>
<dbReference type="STRING" id="1188234.MALK_1490"/>
<accession>A0A3B0P0N0</accession>
<dbReference type="PROSITE" id="PS51257">
    <property type="entry name" value="PROKAR_LIPOPROTEIN"/>
    <property type="match status" value="1"/>
</dbReference>
<evidence type="ECO:0000313" key="2">
    <source>
        <dbReference type="EMBL" id="SYV89877.1"/>
    </source>
</evidence>
<feature type="non-terminal residue" evidence="2">
    <location>
        <position position="97"/>
    </location>
</feature>
<feature type="signal peptide" evidence="1">
    <location>
        <begin position="1"/>
        <end position="23"/>
    </location>
</feature>
<organism evidence="2 3">
    <name type="scientific">Metamycoplasma alkalescens</name>
    <dbReference type="NCBI Taxonomy" id="45363"/>
    <lineage>
        <taxon>Bacteria</taxon>
        <taxon>Bacillati</taxon>
        <taxon>Mycoplasmatota</taxon>
        <taxon>Mycoplasmoidales</taxon>
        <taxon>Metamycoplasmataceae</taxon>
        <taxon>Metamycoplasma</taxon>
    </lineage>
</organism>
<dbReference type="Proteomes" id="UP000259864">
    <property type="component" value="Chromosome 1"/>
</dbReference>
<keyword evidence="1" id="KW-0732">Signal</keyword>
<sequence length="97" mass="11609">MKFKKGMFFLFATTFLASTSMLAISCSKQKEVYLDINKISRLFLNRLTLSQIASIEKDQKIFYYFENNQKNPFDNVKIEFDEKANKQKMFLLKKNQW</sequence>
<dbReference type="EMBL" id="LS991949">
    <property type="protein sequence ID" value="SYV89877.1"/>
    <property type="molecule type" value="Genomic_DNA"/>
</dbReference>